<organism evidence="5 6">
    <name type="scientific">Brevundimonas viscosa</name>
    <dbReference type="NCBI Taxonomy" id="871741"/>
    <lineage>
        <taxon>Bacteria</taxon>
        <taxon>Pseudomonadati</taxon>
        <taxon>Pseudomonadota</taxon>
        <taxon>Alphaproteobacteria</taxon>
        <taxon>Caulobacterales</taxon>
        <taxon>Caulobacteraceae</taxon>
        <taxon>Brevundimonas</taxon>
    </lineage>
</organism>
<dbReference type="PANTHER" id="PTHR46332:SF5">
    <property type="entry name" value="ASPARTATE BETA-HYDROXYLASE DOMAIN CONTAINING 2"/>
    <property type="match status" value="1"/>
</dbReference>
<dbReference type="Gene3D" id="2.60.120.330">
    <property type="entry name" value="B-lactam Antibiotic, Isopenicillin N Synthase, Chain"/>
    <property type="match status" value="1"/>
</dbReference>
<dbReference type="InterPro" id="IPR051821">
    <property type="entry name" value="Asp/Asn_beta-hydroxylase"/>
</dbReference>
<sequence>MEAFERQNDEANRRRLADADRRLAADPRDLRALIAKGDALTALGDGRGGAGFYSCALRYAGDGRGLSSDLIADLRRVQAAAKEQARRFESHLTDSLAAAGFDPARSSERFAQSLDLMAGRKQLYLSQPLFYLFPGLPQVQFQPRDTLPWLDAVEAAAADIRAELEALLAEPELFRPYVERRADRPNTDTAGMVENPDWSALYLWKDGVEQGEVARRCPRTLEALAEVPLCRVPGRTPSILFSRLRPGARIPPHHGLINTRLICHLPLIVPPGNRFRVGNEVREWKEGAAWAFDDTVEHEARNDGTADRTILIFDVWKPELTGEERALVSAMFEAIDAYGAGGASWGV</sequence>
<comment type="similarity">
    <text evidence="1">Belongs to the aspartyl/asparaginyl beta-hydroxylase family.</text>
</comment>
<reference evidence="6" key="1">
    <citation type="submission" date="2016-10" db="EMBL/GenBank/DDBJ databases">
        <authorList>
            <person name="Varghese N."/>
            <person name="Submissions S."/>
        </authorList>
    </citation>
    <scope>NUCLEOTIDE SEQUENCE [LARGE SCALE GENOMIC DNA]</scope>
    <source>
        <strain evidence="6">CGMCC 1.10683</strain>
    </source>
</reference>
<keyword evidence="3" id="KW-0560">Oxidoreductase</keyword>
<dbReference type="PANTHER" id="PTHR46332">
    <property type="entry name" value="ASPARTATE BETA-HYDROXYLASE DOMAIN-CONTAINING PROTEIN 2"/>
    <property type="match status" value="1"/>
</dbReference>
<dbReference type="GO" id="GO:0016020">
    <property type="term" value="C:membrane"/>
    <property type="evidence" value="ECO:0007669"/>
    <property type="project" value="TreeGrafter"/>
</dbReference>
<feature type="domain" description="Aspartyl/asparaginy/proline hydroxylase" evidence="4">
    <location>
        <begin position="155"/>
        <end position="318"/>
    </location>
</feature>
<dbReference type="Proteomes" id="UP000198788">
    <property type="component" value="Unassembled WGS sequence"/>
</dbReference>
<evidence type="ECO:0000313" key="6">
    <source>
        <dbReference type="Proteomes" id="UP000198788"/>
    </source>
</evidence>
<evidence type="ECO:0000256" key="2">
    <source>
        <dbReference type="ARBA" id="ARBA00022964"/>
    </source>
</evidence>
<proteinExistence type="inferred from homology"/>
<dbReference type="InterPro" id="IPR007803">
    <property type="entry name" value="Asp/Arg/Pro-Hydrxlase"/>
</dbReference>
<accession>A0A1I6SH68</accession>
<dbReference type="RefSeq" id="WP_092310933.1">
    <property type="nucleotide sequence ID" value="NZ_FOZV01000005.1"/>
</dbReference>
<dbReference type="InterPro" id="IPR027443">
    <property type="entry name" value="IPNS-like_sf"/>
</dbReference>
<dbReference type="EMBL" id="FOZV01000005">
    <property type="protein sequence ID" value="SFS76264.1"/>
    <property type="molecule type" value="Genomic_DNA"/>
</dbReference>
<keyword evidence="2" id="KW-0223">Dioxygenase</keyword>
<dbReference type="GO" id="GO:0051213">
    <property type="term" value="F:dioxygenase activity"/>
    <property type="evidence" value="ECO:0007669"/>
    <property type="project" value="UniProtKB-KW"/>
</dbReference>
<dbReference type="SUPFAM" id="SSF51197">
    <property type="entry name" value="Clavaminate synthase-like"/>
    <property type="match status" value="1"/>
</dbReference>
<evidence type="ECO:0000259" key="4">
    <source>
        <dbReference type="Pfam" id="PF05118"/>
    </source>
</evidence>
<evidence type="ECO:0000256" key="3">
    <source>
        <dbReference type="ARBA" id="ARBA00023002"/>
    </source>
</evidence>
<dbReference type="OrthoDB" id="21665at2"/>
<dbReference type="AlphaFoldDB" id="A0A1I6SH68"/>
<keyword evidence="6" id="KW-1185">Reference proteome</keyword>
<name>A0A1I6SH68_9CAUL</name>
<evidence type="ECO:0000256" key="1">
    <source>
        <dbReference type="ARBA" id="ARBA00007730"/>
    </source>
</evidence>
<dbReference type="STRING" id="871741.SAMN05192570_2413"/>
<evidence type="ECO:0000313" key="5">
    <source>
        <dbReference type="EMBL" id="SFS76264.1"/>
    </source>
</evidence>
<protein>
    <submittedName>
        <fullName evidence="5">Aspartyl/Asparaginyl beta-hydroxylase</fullName>
    </submittedName>
</protein>
<gene>
    <name evidence="5" type="ORF">SAMN05192570_2413</name>
</gene>
<dbReference type="Pfam" id="PF05118">
    <property type="entry name" value="Asp_Arg_Hydrox"/>
    <property type="match status" value="1"/>
</dbReference>